<evidence type="ECO:0000313" key="7">
    <source>
        <dbReference type="EMBL" id="SBT26827.1"/>
    </source>
</evidence>
<evidence type="ECO:0000256" key="1">
    <source>
        <dbReference type="ARBA" id="ARBA00010062"/>
    </source>
</evidence>
<dbReference type="Gene3D" id="3.40.50.2300">
    <property type="match status" value="2"/>
</dbReference>
<dbReference type="EMBL" id="FLRC01000044">
    <property type="protein sequence ID" value="SBT26827.1"/>
    <property type="molecule type" value="Genomic_DNA"/>
</dbReference>
<reference evidence="7 9" key="1">
    <citation type="submission" date="2016-06" db="EMBL/GenBank/DDBJ databases">
        <authorList>
            <person name="Kjaerup R.B."/>
            <person name="Dalgaard T.S."/>
            <person name="Juul-Madsen H.R."/>
        </authorList>
    </citation>
    <scope>NUCLEOTIDE SEQUENCE [LARGE SCALE GENOMIC DNA]</scope>
    <source>
        <strain evidence="7">Orrdi1</strain>
    </source>
</reference>
<keyword evidence="4" id="KW-0029">Amino-acid transport</keyword>
<evidence type="ECO:0000313" key="9">
    <source>
        <dbReference type="Proteomes" id="UP000078558"/>
    </source>
</evidence>
<dbReference type="CDD" id="cd06349">
    <property type="entry name" value="PBP1_ABC_HAAT-like"/>
    <property type="match status" value="1"/>
</dbReference>
<dbReference type="AlphaFoldDB" id="A0A1C3K643"/>
<dbReference type="PANTHER" id="PTHR47151:SF2">
    <property type="entry name" value="AMINO ACID BINDING PROTEIN"/>
    <property type="match status" value="1"/>
</dbReference>
<feature type="signal peptide" evidence="5">
    <location>
        <begin position="1"/>
        <end position="26"/>
    </location>
</feature>
<keyword evidence="3 5" id="KW-0732">Signal</keyword>
<evidence type="ECO:0000256" key="3">
    <source>
        <dbReference type="ARBA" id="ARBA00022729"/>
    </source>
</evidence>
<dbReference type="SUPFAM" id="SSF53822">
    <property type="entry name" value="Periplasmic binding protein-like I"/>
    <property type="match status" value="1"/>
</dbReference>
<dbReference type="InterPro" id="IPR028082">
    <property type="entry name" value="Peripla_BP_I"/>
</dbReference>
<dbReference type="EMBL" id="LT907988">
    <property type="protein sequence ID" value="SOE52426.1"/>
    <property type="molecule type" value="Genomic_DNA"/>
</dbReference>
<keyword evidence="2" id="KW-0813">Transport</keyword>
<dbReference type="OrthoDB" id="9783240at2"/>
<feature type="chain" id="PRO_5015062749" evidence="5">
    <location>
        <begin position="27"/>
        <end position="379"/>
    </location>
</feature>
<accession>A0A1C3K643</accession>
<gene>
    <name evidence="7" type="ORF">ODI_00952</name>
    <name evidence="8" type="ORF">ODI_R4175</name>
</gene>
<evidence type="ECO:0000256" key="2">
    <source>
        <dbReference type="ARBA" id="ARBA00022448"/>
    </source>
</evidence>
<sequence length="379" mass="40578">MRSFKLLTHVALAATLALPFASPAAAQSGDPLKIGLFAPLTGNVAANGTRFRDGVQLAVEQANAAGGVSGRKLELLVEDDRNLPKEAATIGQKYASTPGVVLAIGTFSTTASVAAAPALSEAHIPQISPSSSHPDYTKASEYTFRNVYRMDQVAKVHADIILKELKAKTVVIPYFQDDWGQFVAKTTKEAVEQAGGKVLLLEPVAPNARDFRPLVSKIKSLNPDAVFLAVHYQEGGVLTQQLRQAGLKTPIGSPDTLSNPRYLELAGESAEGLILYTEFFAGDPKNKAFVDAYTAKFGSAPDQWSARAYDAANVGIAAIRRVAESGKPVTPQAVRDALLNGPAYQGVTGETKYDAQREINKIPTLLQVRNGKYELYKPN</sequence>
<dbReference type="Pfam" id="PF13458">
    <property type="entry name" value="Peripla_BP_6"/>
    <property type="match status" value="1"/>
</dbReference>
<name>A0A1C3K643_9BURK</name>
<evidence type="ECO:0000259" key="6">
    <source>
        <dbReference type="Pfam" id="PF13458"/>
    </source>
</evidence>
<evidence type="ECO:0000256" key="5">
    <source>
        <dbReference type="SAM" id="SignalP"/>
    </source>
</evidence>
<dbReference type="PRINTS" id="PR00337">
    <property type="entry name" value="LEUILEVALBP"/>
</dbReference>
<dbReference type="GO" id="GO:0006865">
    <property type="term" value="P:amino acid transport"/>
    <property type="evidence" value="ECO:0007669"/>
    <property type="project" value="UniProtKB-KW"/>
</dbReference>
<dbReference type="InterPro" id="IPR000709">
    <property type="entry name" value="Leu_Ile_Val-bd"/>
</dbReference>
<dbReference type="RefSeq" id="WP_067757310.1">
    <property type="nucleotide sequence ID" value="NZ_LT907988.1"/>
</dbReference>
<dbReference type="PANTHER" id="PTHR47151">
    <property type="entry name" value="LEU/ILE/VAL-BINDING ABC TRANSPORTER SUBUNIT"/>
    <property type="match status" value="1"/>
</dbReference>
<dbReference type="InterPro" id="IPR028081">
    <property type="entry name" value="Leu-bd"/>
</dbReference>
<organism evidence="7 9">
    <name type="scientific">Orrella dioscoreae</name>
    <dbReference type="NCBI Taxonomy" id="1851544"/>
    <lineage>
        <taxon>Bacteria</taxon>
        <taxon>Pseudomonadati</taxon>
        <taxon>Pseudomonadota</taxon>
        <taxon>Betaproteobacteria</taxon>
        <taxon>Burkholderiales</taxon>
        <taxon>Alcaligenaceae</taxon>
        <taxon>Orrella</taxon>
    </lineage>
</organism>
<feature type="domain" description="Leucine-binding protein" evidence="6">
    <location>
        <begin position="31"/>
        <end position="356"/>
    </location>
</feature>
<evidence type="ECO:0000256" key="4">
    <source>
        <dbReference type="ARBA" id="ARBA00022970"/>
    </source>
</evidence>
<dbReference type="STRING" id="1851544.ODI_00952"/>
<proteinExistence type="inferred from homology"/>
<keyword evidence="9" id="KW-1185">Reference proteome</keyword>
<reference evidence="8 9" key="2">
    <citation type="submission" date="2017-08" db="EMBL/GenBank/DDBJ databases">
        <authorList>
            <person name="de Groot N.N."/>
        </authorList>
    </citation>
    <scope>NUCLEOTIDE SEQUENCE [LARGE SCALE GENOMIC DNA]</scope>
    <source>
        <strain evidence="8">Orrdi1</strain>
    </source>
</reference>
<protein>
    <submittedName>
        <fullName evidence="7">Branched-chain amino acid ABC transporter, amino acid-binding protein (TC 3.A.1.4.1)</fullName>
    </submittedName>
</protein>
<dbReference type="Proteomes" id="UP000078558">
    <property type="component" value="Chromosome I"/>
</dbReference>
<dbReference type="KEGG" id="odi:ODI_R4175"/>
<evidence type="ECO:0000313" key="8">
    <source>
        <dbReference type="EMBL" id="SOE52426.1"/>
    </source>
</evidence>
<comment type="similarity">
    <text evidence="1">Belongs to the leucine-binding protein family.</text>
</comment>